<reference evidence="2 3" key="1">
    <citation type="submission" date="2019-04" db="EMBL/GenBank/DDBJ databases">
        <title>Draft genome sequences of Streptomyces avermitilis ATCC 31267.</title>
        <authorList>
            <person name="Komaki H."/>
            <person name="Tamura T."/>
            <person name="Hosoyama A."/>
        </authorList>
    </citation>
    <scope>NUCLEOTIDE SEQUENCE [LARGE SCALE GENOMIC DNA]</scope>
    <source>
        <strain evidence="2 3">ATCC 31267</strain>
    </source>
</reference>
<proteinExistence type="predicted"/>
<evidence type="ECO:0000313" key="3">
    <source>
        <dbReference type="Proteomes" id="UP000299211"/>
    </source>
</evidence>
<comment type="caution">
    <text evidence="1">The sequence shown here is derived from an EMBL/GenBank/DDBJ whole genome shotgun (WGS) entry which is preliminary data.</text>
</comment>
<evidence type="ECO:0000313" key="1">
    <source>
        <dbReference type="EMBL" id="GDY62357.1"/>
    </source>
</evidence>
<dbReference type="EMBL" id="BJHY01000001">
    <property type="protein sequence ID" value="GDY77541.1"/>
    <property type="molecule type" value="Genomic_DNA"/>
</dbReference>
<accession>A0A4D4LW35</accession>
<evidence type="ECO:0000313" key="2">
    <source>
        <dbReference type="EMBL" id="GDY77541.1"/>
    </source>
</evidence>
<organism evidence="1 4">
    <name type="scientific">Streptomyces avermitilis</name>
    <dbReference type="NCBI Taxonomy" id="33903"/>
    <lineage>
        <taxon>Bacteria</taxon>
        <taxon>Bacillati</taxon>
        <taxon>Actinomycetota</taxon>
        <taxon>Actinomycetes</taxon>
        <taxon>Kitasatosporales</taxon>
        <taxon>Streptomycetaceae</taxon>
        <taxon>Streptomyces</taxon>
    </lineage>
</organism>
<gene>
    <name evidence="1" type="ORF">SAV14893_017500</name>
    <name evidence="2" type="ORF">SAV31267_070260</name>
</gene>
<name>A0A4D4LW35_STRAX</name>
<evidence type="ECO:0000313" key="4">
    <source>
        <dbReference type="Proteomes" id="UP000302139"/>
    </source>
</evidence>
<dbReference type="Proteomes" id="UP000302139">
    <property type="component" value="Unassembled WGS sequence"/>
</dbReference>
<protein>
    <submittedName>
        <fullName evidence="1">Uncharacterized protein</fullName>
    </submittedName>
</protein>
<dbReference type="Proteomes" id="UP000299211">
    <property type="component" value="Unassembled WGS sequence"/>
</dbReference>
<reference evidence="1 4" key="2">
    <citation type="submission" date="2019-04" db="EMBL/GenBank/DDBJ databases">
        <title>Draft genome sequences of Streptomyces avermitilis NBRC 14893.</title>
        <authorList>
            <person name="Komaki H."/>
            <person name="Tamura T."/>
            <person name="Hosoyama A."/>
        </authorList>
    </citation>
    <scope>NUCLEOTIDE SEQUENCE [LARGE SCALE GENOMIC DNA]</scope>
    <source>
        <strain evidence="1 4">NBRC 14893</strain>
    </source>
</reference>
<dbReference type="AlphaFoldDB" id="A0A4D4LW35"/>
<sequence length="99" mass="10738">MLCHWNHPGQGPVPERNFIVGGAEGDRTEPARLAAGARCLGPQLSCMRIRRGDQDNAGVQRQKCAWGDTLPVPQYVRMAADGDLDFVMSDSTVVVLTVC</sequence>
<dbReference type="EMBL" id="BJHX01000001">
    <property type="protein sequence ID" value="GDY62357.1"/>
    <property type="molecule type" value="Genomic_DNA"/>
</dbReference>